<dbReference type="Proteomes" id="UP000324222">
    <property type="component" value="Unassembled WGS sequence"/>
</dbReference>
<organism evidence="2 3">
    <name type="scientific">Portunus trituberculatus</name>
    <name type="common">Swimming crab</name>
    <name type="synonym">Neptunus trituberculatus</name>
    <dbReference type="NCBI Taxonomy" id="210409"/>
    <lineage>
        <taxon>Eukaryota</taxon>
        <taxon>Metazoa</taxon>
        <taxon>Ecdysozoa</taxon>
        <taxon>Arthropoda</taxon>
        <taxon>Crustacea</taxon>
        <taxon>Multicrustacea</taxon>
        <taxon>Malacostraca</taxon>
        <taxon>Eumalacostraca</taxon>
        <taxon>Eucarida</taxon>
        <taxon>Decapoda</taxon>
        <taxon>Pleocyemata</taxon>
        <taxon>Brachyura</taxon>
        <taxon>Eubrachyura</taxon>
        <taxon>Portunoidea</taxon>
        <taxon>Portunidae</taxon>
        <taxon>Portuninae</taxon>
        <taxon>Portunus</taxon>
    </lineage>
</organism>
<protein>
    <submittedName>
        <fullName evidence="2">Uncharacterized protein</fullName>
    </submittedName>
</protein>
<keyword evidence="3" id="KW-1185">Reference proteome</keyword>
<dbReference type="EMBL" id="VSRR010132691">
    <property type="protein sequence ID" value="MPD02697.1"/>
    <property type="molecule type" value="Genomic_DNA"/>
</dbReference>
<dbReference type="AlphaFoldDB" id="A0A5B7K814"/>
<proteinExistence type="predicted"/>
<comment type="caution">
    <text evidence="2">The sequence shown here is derived from an EMBL/GenBank/DDBJ whole genome shotgun (WGS) entry which is preliminary data.</text>
</comment>
<evidence type="ECO:0000313" key="3">
    <source>
        <dbReference type="Proteomes" id="UP000324222"/>
    </source>
</evidence>
<evidence type="ECO:0000256" key="1">
    <source>
        <dbReference type="SAM" id="MobiDB-lite"/>
    </source>
</evidence>
<sequence length="162" mass="18080">MVNLASSTLVTAVYMQDRHTRPPKTPQSQPDTHAFSKHYNLSQTPTPSQNTAISTTHPRSHQTPNYQPYTHALPKHSNLSQTPTPPNPRISNTHALPKHQDLTATHASLVQTPRPQPHTQLPSTTTFTATHPMTSRRSTSSQPDRDMLTNFTHDATTTQHDE</sequence>
<feature type="compositionally biased region" description="Polar residues" evidence="1">
    <location>
        <begin position="102"/>
        <end position="142"/>
    </location>
</feature>
<accession>A0A5B7K814</accession>
<feature type="region of interest" description="Disordered" evidence="1">
    <location>
        <begin position="16"/>
        <end position="162"/>
    </location>
</feature>
<feature type="compositionally biased region" description="Polar residues" evidence="1">
    <location>
        <begin position="39"/>
        <end position="68"/>
    </location>
</feature>
<name>A0A5B7K814_PORTR</name>
<evidence type="ECO:0000313" key="2">
    <source>
        <dbReference type="EMBL" id="MPD02697.1"/>
    </source>
</evidence>
<reference evidence="2 3" key="1">
    <citation type="submission" date="2019-05" db="EMBL/GenBank/DDBJ databases">
        <title>Another draft genome of Portunus trituberculatus and its Hox gene families provides insights of decapod evolution.</title>
        <authorList>
            <person name="Jeong J.-H."/>
            <person name="Song I."/>
            <person name="Kim S."/>
            <person name="Choi T."/>
            <person name="Kim D."/>
            <person name="Ryu S."/>
            <person name="Kim W."/>
        </authorList>
    </citation>
    <scope>NUCLEOTIDE SEQUENCE [LARGE SCALE GENOMIC DNA]</scope>
    <source>
        <tissue evidence="2">Muscle</tissue>
    </source>
</reference>
<gene>
    <name evidence="2" type="ORF">E2C01_098293</name>
</gene>
<feature type="compositionally biased region" description="Polar residues" evidence="1">
    <location>
        <begin position="149"/>
        <end position="162"/>
    </location>
</feature>